<comment type="function">
    <text evidence="11">Catalyzes the specific phosphorylation of the 3-hydroxyl group of shikimic acid using ATP as a cosubstrate.</text>
</comment>
<evidence type="ECO:0000256" key="4">
    <source>
        <dbReference type="ARBA" id="ARBA00022605"/>
    </source>
</evidence>
<dbReference type="PANTHER" id="PTHR21087:SF16">
    <property type="entry name" value="SHIKIMATE KINASE 1, CHLOROPLASTIC"/>
    <property type="match status" value="1"/>
</dbReference>
<evidence type="ECO:0000256" key="9">
    <source>
        <dbReference type="ARBA" id="ARBA00023141"/>
    </source>
</evidence>
<dbReference type="EMBL" id="CP036434">
    <property type="protein sequence ID" value="QDV08569.1"/>
    <property type="molecule type" value="Genomic_DNA"/>
</dbReference>
<dbReference type="GO" id="GO:0000287">
    <property type="term" value="F:magnesium ion binding"/>
    <property type="evidence" value="ECO:0007669"/>
    <property type="project" value="UniProtKB-UniRule"/>
</dbReference>
<dbReference type="OrthoDB" id="9800332at2"/>
<proteinExistence type="inferred from homology"/>
<comment type="subcellular location">
    <subcellularLocation>
        <location evidence="11">Cytoplasm</location>
    </subcellularLocation>
</comment>
<evidence type="ECO:0000313" key="14">
    <source>
        <dbReference type="Proteomes" id="UP000320390"/>
    </source>
</evidence>
<evidence type="ECO:0000256" key="7">
    <source>
        <dbReference type="ARBA" id="ARBA00022777"/>
    </source>
</evidence>
<evidence type="ECO:0000256" key="1">
    <source>
        <dbReference type="ARBA" id="ARBA00004842"/>
    </source>
</evidence>
<accession>A0A518EWV1</accession>
<dbReference type="GO" id="GO:0009423">
    <property type="term" value="P:chorismate biosynthetic process"/>
    <property type="evidence" value="ECO:0007669"/>
    <property type="project" value="UniProtKB-UniRule"/>
</dbReference>
<feature type="binding site" evidence="11">
    <location>
        <position position="38"/>
    </location>
    <ligand>
        <name>substrate</name>
    </ligand>
</feature>
<dbReference type="GO" id="GO:0004765">
    <property type="term" value="F:shikimate kinase activity"/>
    <property type="evidence" value="ECO:0007669"/>
    <property type="project" value="UniProtKB-UniRule"/>
</dbReference>
<sequence length="196" mass="21335">MSFCLSTKLALVGLRGAGKTSVGRELSARLGLPFVDLDERIAAAAGFGHVGELIAAHGLPAFRELERDELAAVLAEPRRLIVSTGGGAVEDPRSRRLLRTEALTVWLRAPLEILRERVARDERGRAAGAVPLRPAIVPPPGAGSDDAGPEALDHDEFTVLQERRAPLYREVSRRAIDVEFGSPLEIARRIERIWRG</sequence>
<dbReference type="CDD" id="cd00464">
    <property type="entry name" value="SK"/>
    <property type="match status" value="1"/>
</dbReference>
<feature type="binding site" evidence="11">
    <location>
        <position position="63"/>
    </location>
    <ligand>
        <name>substrate</name>
    </ligand>
</feature>
<dbReference type="Pfam" id="PF01202">
    <property type="entry name" value="SKI"/>
    <property type="match status" value="1"/>
</dbReference>
<dbReference type="GO" id="GO:0009073">
    <property type="term" value="P:aromatic amino acid family biosynthetic process"/>
    <property type="evidence" value="ECO:0007669"/>
    <property type="project" value="UniProtKB-KW"/>
</dbReference>
<evidence type="ECO:0000256" key="3">
    <source>
        <dbReference type="ARBA" id="ARBA00012154"/>
    </source>
</evidence>
<name>A0A518EWV1_9BACT</name>
<evidence type="ECO:0000256" key="12">
    <source>
        <dbReference type="SAM" id="MobiDB-lite"/>
    </source>
</evidence>
<keyword evidence="11" id="KW-0479">Metal-binding</keyword>
<dbReference type="InterPro" id="IPR031322">
    <property type="entry name" value="Shikimate/glucono_kinase"/>
</dbReference>
<comment type="similarity">
    <text evidence="2 11">Belongs to the shikimate kinase family.</text>
</comment>
<keyword evidence="4 11" id="KW-0028">Amino-acid biosynthesis</keyword>
<keyword evidence="8 11" id="KW-0067">ATP-binding</keyword>
<feature type="binding site" evidence="11">
    <location>
        <position position="20"/>
    </location>
    <ligand>
        <name>Mg(2+)</name>
        <dbReference type="ChEBI" id="CHEBI:18420"/>
    </ligand>
</feature>
<comment type="catalytic activity">
    <reaction evidence="10 11">
        <text>shikimate + ATP = 3-phosphoshikimate + ADP + H(+)</text>
        <dbReference type="Rhea" id="RHEA:13121"/>
        <dbReference type="ChEBI" id="CHEBI:15378"/>
        <dbReference type="ChEBI" id="CHEBI:30616"/>
        <dbReference type="ChEBI" id="CHEBI:36208"/>
        <dbReference type="ChEBI" id="CHEBI:145989"/>
        <dbReference type="ChEBI" id="CHEBI:456216"/>
        <dbReference type="EC" id="2.7.1.71"/>
    </reaction>
</comment>
<dbReference type="EC" id="2.7.1.71" evidence="3 11"/>
<evidence type="ECO:0000256" key="11">
    <source>
        <dbReference type="HAMAP-Rule" id="MF_00109"/>
    </source>
</evidence>
<dbReference type="GO" id="GO:0008652">
    <property type="term" value="P:amino acid biosynthetic process"/>
    <property type="evidence" value="ECO:0007669"/>
    <property type="project" value="UniProtKB-KW"/>
</dbReference>
<gene>
    <name evidence="13" type="primary">aroL</name>
    <name evidence="11" type="synonym">aroK</name>
    <name evidence="13" type="ORF">Poly30_41180</name>
</gene>
<feature type="binding site" evidence="11">
    <location>
        <position position="86"/>
    </location>
    <ligand>
        <name>substrate</name>
    </ligand>
</feature>
<comment type="cofactor">
    <cofactor evidence="11">
        <name>Mg(2+)</name>
        <dbReference type="ChEBI" id="CHEBI:18420"/>
    </cofactor>
    <text evidence="11">Binds 1 Mg(2+) ion per subunit.</text>
</comment>
<dbReference type="SUPFAM" id="SSF52540">
    <property type="entry name" value="P-loop containing nucleoside triphosphate hydrolases"/>
    <property type="match status" value="1"/>
</dbReference>
<dbReference type="HAMAP" id="MF_00109">
    <property type="entry name" value="Shikimate_kinase"/>
    <property type="match status" value="1"/>
</dbReference>
<evidence type="ECO:0000256" key="2">
    <source>
        <dbReference type="ARBA" id="ARBA00006997"/>
    </source>
</evidence>
<keyword evidence="14" id="KW-1185">Reference proteome</keyword>
<dbReference type="GO" id="GO:0005829">
    <property type="term" value="C:cytosol"/>
    <property type="evidence" value="ECO:0007669"/>
    <property type="project" value="TreeGrafter"/>
</dbReference>
<dbReference type="Proteomes" id="UP000320390">
    <property type="component" value="Chromosome"/>
</dbReference>
<keyword evidence="6 11" id="KW-0547">Nucleotide-binding</keyword>
<keyword evidence="11" id="KW-0963">Cytoplasm</keyword>
<dbReference type="InterPro" id="IPR027417">
    <property type="entry name" value="P-loop_NTPase"/>
</dbReference>
<dbReference type="UniPathway" id="UPA00053">
    <property type="reaction ID" value="UER00088"/>
</dbReference>
<dbReference type="InterPro" id="IPR000623">
    <property type="entry name" value="Shikimate_kinase/TSH1"/>
</dbReference>
<keyword evidence="9 11" id="KW-0057">Aromatic amino acid biosynthesis</keyword>
<evidence type="ECO:0000256" key="10">
    <source>
        <dbReference type="ARBA" id="ARBA00048567"/>
    </source>
</evidence>
<comment type="caution">
    <text evidence="11">Lacks conserved residue(s) required for the propagation of feature annotation.</text>
</comment>
<dbReference type="RefSeq" id="WP_145201471.1">
    <property type="nucleotide sequence ID" value="NZ_CP036434.1"/>
</dbReference>
<keyword evidence="11" id="KW-0460">Magnesium</keyword>
<feature type="binding site" evidence="11">
    <location>
        <begin position="16"/>
        <end position="21"/>
    </location>
    <ligand>
        <name>ATP</name>
        <dbReference type="ChEBI" id="CHEBI:30616"/>
    </ligand>
</feature>
<dbReference type="PRINTS" id="PR01100">
    <property type="entry name" value="SHIKIMTKNASE"/>
</dbReference>
<feature type="binding site" evidence="11">
    <location>
        <position position="164"/>
    </location>
    <ligand>
        <name>substrate</name>
    </ligand>
</feature>
<evidence type="ECO:0000256" key="8">
    <source>
        <dbReference type="ARBA" id="ARBA00022840"/>
    </source>
</evidence>
<keyword evidence="5 11" id="KW-0808">Transferase</keyword>
<comment type="subunit">
    <text evidence="11">Monomer.</text>
</comment>
<reference evidence="13 14" key="1">
    <citation type="submission" date="2019-02" db="EMBL/GenBank/DDBJ databases">
        <title>Deep-cultivation of Planctomycetes and their phenomic and genomic characterization uncovers novel biology.</title>
        <authorList>
            <person name="Wiegand S."/>
            <person name="Jogler M."/>
            <person name="Boedeker C."/>
            <person name="Pinto D."/>
            <person name="Vollmers J."/>
            <person name="Rivas-Marin E."/>
            <person name="Kohn T."/>
            <person name="Peeters S.H."/>
            <person name="Heuer A."/>
            <person name="Rast P."/>
            <person name="Oberbeckmann S."/>
            <person name="Bunk B."/>
            <person name="Jeske O."/>
            <person name="Meyerdierks A."/>
            <person name="Storesund J.E."/>
            <person name="Kallscheuer N."/>
            <person name="Luecker S."/>
            <person name="Lage O.M."/>
            <person name="Pohl T."/>
            <person name="Merkel B.J."/>
            <person name="Hornburger P."/>
            <person name="Mueller R.-W."/>
            <person name="Bruemmer F."/>
            <person name="Labrenz M."/>
            <person name="Spormann A.M."/>
            <person name="Op den Camp H."/>
            <person name="Overmann J."/>
            <person name="Amann R."/>
            <person name="Jetten M.S.M."/>
            <person name="Mascher T."/>
            <person name="Medema M.H."/>
            <person name="Devos D.P."/>
            <person name="Kaster A.-K."/>
            <person name="Ovreas L."/>
            <person name="Rohde M."/>
            <person name="Galperin M.Y."/>
            <person name="Jogler C."/>
        </authorList>
    </citation>
    <scope>NUCLEOTIDE SEQUENCE [LARGE SCALE GENOMIC DNA]</scope>
    <source>
        <strain evidence="13 14">Poly30</strain>
    </source>
</reference>
<dbReference type="GO" id="GO:0005524">
    <property type="term" value="F:ATP binding"/>
    <property type="evidence" value="ECO:0007669"/>
    <property type="project" value="UniProtKB-UniRule"/>
</dbReference>
<comment type="pathway">
    <text evidence="1 11">Metabolic intermediate biosynthesis; chorismate biosynthesis; chorismate from D-erythrose 4-phosphate and phosphoenolpyruvate: step 5/7.</text>
</comment>
<dbReference type="PROSITE" id="PS01128">
    <property type="entry name" value="SHIKIMATE_KINASE"/>
    <property type="match status" value="1"/>
</dbReference>
<keyword evidence="7 11" id="KW-0418">Kinase</keyword>
<dbReference type="PANTHER" id="PTHR21087">
    <property type="entry name" value="SHIKIMATE KINASE"/>
    <property type="match status" value="1"/>
</dbReference>
<dbReference type="AlphaFoldDB" id="A0A518EWV1"/>
<feature type="region of interest" description="Disordered" evidence="12">
    <location>
        <begin position="132"/>
        <end position="151"/>
    </location>
</feature>
<feature type="binding site" evidence="11">
    <location>
        <position position="125"/>
    </location>
    <ligand>
        <name>ATP</name>
        <dbReference type="ChEBI" id="CHEBI:30616"/>
    </ligand>
</feature>
<organism evidence="13 14">
    <name type="scientific">Saltatorellus ferox</name>
    <dbReference type="NCBI Taxonomy" id="2528018"/>
    <lineage>
        <taxon>Bacteria</taxon>
        <taxon>Pseudomonadati</taxon>
        <taxon>Planctomycetota</taxon>
        <taxon>Planctomycetia</taxon>
        <taxon>Planctomycetia incertae sedis</taxon>
        <taxon>Saltatorellus</taxon>
    </lineage>
</organism>
<evidence type="ECO:0000256" key="5">
    <source>
        <dbReference type="ARBA" id="ARBA00022679"/>
    </source>
</evidence>
<dbReference type="Gene3D" id="3.40.50.300">
    <property type="entry name" value="P-loop containing nucleotide triphosphate hydrolases"/>
    <property type="match status" value="1"/>
</dbReference>
<dbReference type="InterPro" id="IPR023000">
    <property type="entry name" value="Shikimate_kinase_CS"/>
</dbReference>
<evidence type="ECO:0000313" key="13">
    <source>
        <dbReference type="EMBL" id="QDV08569.1"/>
    </source>
</evidence>
<protein>
    <recommendedName>
        <fullName evidence="3 11">Shikimate kinase</fullName>
        <shortName evidence="11">SK</shortName>
        <ecNumber evidence="3 11">2.7.1.71</ecNumber>
    </recommendedName>
</protein>
<evidence type="ECO:0000256" key="6">
    <source>
        <dbReference type="ARBA" id="ARBA00022741"/>
    </source>
</evidence>